<keyword evidence="7" id="KW-0808">Transferase</keyword>
<evidence type="ECO:0000256" key="7">
    <source>
        <dbReference type="ARBA" id="ARBA00022679"/>
    </source>
</evidence>
<dbReference type="EC" id="2.7.7.19" evidence="5"/>
<dbReference type="GO" id="GO:0031123">
    <property type="term" value="P:RNA 3'-end processing"/>
    <property type="evidence" value="ECO:0007669"/>
    <property type="project" value="TreeGrafter"/>
</dbReference>
<feature type="compositionally biased region" description="Basic residues" evidence="10">
    <location>
        <begin position="1"/>
        <end position="13"/>
    </location>
</feature>
<feature type="region of interest" description="Disordered" evidence="10">
    <location>
        <begin position="1197"/>
        <end position="1249"/>
    </location>
</feature>
<comment type="cofactor">
    <cofactor evidence="1">
        <name>Mn(2+)</name>
        <dbReference type="ChEBI" id="CHEBI:29035"/>
    </cofactor>
</comment>
<organism evidence="13 14">
    <name type="scientific">Phakopsora pachyrhizi</name>
    <name type="common">Asian soybean rust disease fungus</name>
    <dbReference type="NCBI Taxonomy" id="170000"/>
    <lineage>
        <taxon>Eukaryota</taxon>
        <taxon>Fungi</taxon>
        <taxon>Dikarya</taxon>
        <taxon>Basidiomycota</taxon>
        <taxon>Pucciniomycotina</taxon>
        <taxon>Pucciniomycetes</taxon>
        <taxon>Pucciniales</taxon>
        <taxon>Phakopsoraceae</taxon>
        <taxon>Phakopsora</taxon>
    </lineage>
</organism>
<feature type="compositionally biased region" description="Polar residues" evidence="10">
    <location>
        <begin position="1213"/>
        <end position="1222"/>
    </location>
</feature>
<feature type="compositionally biased region" description="Low complexity" evidence="10">
    <location>
        <begin position="1137"/>
        <end position="1147"/>
    </location>
</feature>
<dbReference type="SUPFAM" id="SSF81301">
    <property type="entry name" value="Nucleotidyltransferase"/>
    <property type="match status" value="1"/>
</dbReference>
<feature type="region of interest" description="Disordered" evidence="10">
    <location>
        <begin position="106"/>
        <end position="212"/>
    </location>
</feature>
<dbReference type="EMBL" id="CALTRL010001232">
    <property type="protein sequence ID" value="CAH7671665.1"/>
    <property type="molecule type" value="Genomic_DNA"/>
</dbReference>
<dbReference type="PANTHER" id="PTHR12271:SF40">
    <property type="entry name" value="POLY(A) RNA POLYMERASE GLD2"/>
    <property type="match status" value="1"/>
</dbReference>
<comment type="similarity">
    <text evidence="4">Belongs to the DNA polymerase type-B-like family.</text>
</comment>
<dbReference type="SUPFAM" id="SSF81631">
    <property type="entry name" value="PAP/OAS1 substrate-binding domain"/>
    <property type="match status" value="1"/>
</dbReference>
<feature type="region of interest" description="Disordered" evidence="10">
    <location>
        <begin position="1137"/>
        <end position="1161"/>
    </location>
</feature>
<feature type="region of interest" description="Disordered" evidence="10">
    <location>
        <begin position="911"/>
        <end position="942"/>
    </location>
</feature>
<feature type="compositionally biased region" description="Polar residues" evidence="10">
    <location>
        <begin position="1074"/>
        <end position="1088"/>
    </location>
</feature>
<evidence type="ECO:0000256" key="5">
    <source>
        <dbReference type="ARBA" id="ARBA00012388"/>
    </source>
</evidence>
<comment type="caution">
    <text evidence="13">The sequence shown here is derived from an EMBL/GenBank/DDBJ whole genome shotgun (WGS) entry which is preliminary data.</text>
</comment>
<feature type="compositionally biased region" description="Polar residues" evidence="10">
    <location>
        <begin position="663"/>
        <end position="672"/>
    </location>
</feature>
<comment type="subcellular location">
    <subcellularLocation>
        <location evidence="3">Cytoplasm</location>
    </subcellularLocation>
</comment>
<feature type="domain" description="PAP-associated" evidence="11">
    <location>
        <begin position="522"/>
        <end position="592"/>
    </location>
</feature>
<keyword evidence="14" id="KW-1185">Reference proteome</keyword>
<dbReference type="PANTHER" id="PTHR12271">
    <property type="entry name" value="POLY A POLYMERASE CID PAP -RELATED"/>
    <property type="match status" value="1"/>
</dbReference>
<evidence type="ECO:0000256" key="9">
    <source>
        <dbReference type="ARBA" id="ARBA00022842"/>
    </source>
</evidence>
<reference evidence="13" key="1">
    <citation type="submission" date="2022-06" db="EMBL/GenBank/DDBJ databases">
        <authorList>
            <consortium name="SYNGENTA / RWTH Aachen University"/>
        </authorList>
    </citation>
    <scope>NUCLEOTIDE SEQUENCE</scope>
</reference>
<feature type="compositionally biased region" description="Low complexity" evidence="10">
    <location>
        <begin position="1310"/>
        <end position="1322"/>
    </location>
</feature>
<dbReference type="Gene3D" id="1.10.1410.10">
    <property type="match status" value="1"/>
</dbReference>
<evidence type="ECO:0000256" key="6">
    <source>
        <dbReference type="ARBA" id="ARBA00022490"/>
    </source>
</evidence>
<feature type="compositionally biased region" description="Low complexity" evidence="10">
    <location>
        <begin position="185"/>
        <end position="212"/>
    </location>
</feature>
<dbReference type="InterPro" id="IPR054708">
    <property type="entry name" value="MTPAP-like_central"/>
</dbReference>
<dbReference type="GO" id="GO:0046872">
    <property type="term" value="F:metal ion binding"/>
    <property type="evidence" value="ECO:0007669"/>
    <property type="project" value="UniProtKB-KW"/>
</dbReference>
<keyword evidence="6" id="KW-0963">Cytoplasm</keyword>
<evidence type="ECO:0000259" key="11">
    <source>
        <dbReference type="Pfam" id="PF03828"/>
    </source>
</evidence>
<protein>
    <recommendedName>
        <fullName evidence="5">polynucleotide adenylyltransferase</fullName>
        <ecNumber evidence="5">2.7.7.19</ecNumber>
    </recommendedName>
</protein>
<sequence>MSPRRHHNHHHQNHNNNNQQQLNHSHSSNSPLENSNPNLVINNNNNNNNNSSSSSSTSTSSASSSPSKNRMSKSNLSQCHHQDYSSSRHHHLRRAPVSPLLPISAQPQAQAYPSSSQHFQLSSSPSSSASSSIPHPQLLYSAWSPSSQHPLHPNGTFLLQSSSPSSNHRNSSHHSNSNHSRDGRSNNQNRRTSSNTVSIRHHNQQAQAQARAQAHVQAQVQAAQLQIQAQAQHLSHYQQHTAELAAYITQVFLPSVLPTPEEYQVKEQTRQYLETLADKVSKGARLLPFGSIASGLALRNSDMDLCCLLGSQDGNKIEGDDRRAGETDQASSSQSTSSELQAQNLTSNEPAEQKKPKPSPAEMVLILGKLIQEETAFMVKMLPKARIPIIKLSLPPSLGQPFGLSCDIGFENRLALENTRLLLTYAMVDPRMRTMVLFLKVWTKRRKINDPYLGTLSSYGYVLMVIYYLVNGRKAAVLPNLQQLPPPRMTPPEELVYEGHDIYFFDDLDALPRYWTGVNCENVGELLIDFFRFFSNSFRYNHDVISVRSPGGLLSKESKGWINDFIEEGKDGRGGYTKVDLNRLCIEDPFQVNYNVARTVTRDGLFTIRGEFMRAVRVLSTRTDRLDVMIRELCEERQEGVLMAPPSSSGRRKSAPITKLSPGMSQSPQFNEFRNSTRNWSDEDDLREQLLLQQQHQASAAHASISEHLASYPPLTTRLMQDHVYNQGTSSMDARPRYPPESIASEPAPIDRDMDWNRDTINNYLSNGIQQLHLQQQVQQNSMARGSLSTTTPTSKQKHPSNLPTNSQPHGSAHYFHQFFQTAVKESSDPNASAATSTTSGRNANLLISPQLPQDREEVNPGSPLSPASAALLISQDNLENDITNRDISHEDQANYPYSDVSESLIATRHTSYPTGSDCSPQRLSHSSNGGPRRRAEHQQTPGSMATLAWAPLAMTNSIHGRIPDFSCLPTPGPIRFGNFGAAEKLLKQKLDQQQQILGGSFSGAFCPSYAGYISLVQHDFQDQPSNAHQKQECSSYQSLANRQRGYKEVYSECENLDPRNQVPEEPGTHSRIRSMSNGASSQRSSSLNNHADFVASTQAGEVLANQPGSETPRAASGRSPVSLGYWSSNHFHSLRSSGSFSSKTSSNNDCATSSGSSPAQLPRKIVFGDVEVPTETAKEVRSKALAAVLRTRRMSSLASSTSSVTEKSYQSDVTDGPSNDFSLRDGNGETEERIECRAEEKKTASSNDDLLTIGEQKADISNEMYDKKKETLDESLVSISPSAVAQPLNDCVYLTSIDRLPQPSGHQTSNKSQSSINSSSIGEVLVG</sequence>
<feature type="region of interest" description="Disordered" evidence="10">
    <location>
        <begin position="1"/>
        <end position="93"/>
    </location>
</feature>
<feature type="region of interest" description="Disordered" evidence="10">
    <location>
        <begin position="1303"/>
        <end position="1328"/>
    </location>
</feature>
<feature type="region of interest" description="Disordered" evidence="10">
    <location>
        <begin position="824"/>
        <end position="845"/>
    </location>
</feature>
<feature type="compositionally biased region" description="Basic and acidic residues" evidence="10">
    <location>
        <begin position="1223"/>
        <end position="1244"/>
    </location>
</feature>
<feature type="compositionally biased region" description="Low complexity" evidence="10">
    <location>
        <begin position="161"/>
        <end position="178"/>
    </location>
</feature>
<evidence type="ECO:0000256" key="10">
    <source>
        <dbReference type="SAM" id="MobiDB-lite"/>
    </source>
</evidence>
<dbReference type="CDD" id="cd05402">
    <property type="entry name" value="NT_PAP_TUTase"/>
    <property type="match status" value="1"/>
</dbReference>
<dbReference type="InterPro" id="IPR043519">
    <property type="entry name" value="NT_sf"/>
</dbReference>
<dbReference type="Pfam" id="PF03828">
    <property type="entry name" value="PAP_assoc"/>
    <property type="match status" value="1"/>
</dbReference>
<feature type="region of interest" description="Disordered" evidence="10">
    <location>
        <begin position="775"/>
        <end position="812"/>
    </location>
</feature>
<dbReference type="GO" id="GO:0010605">
    <property type="term" value="P:negative regulation of macromolecule metabolic process"/>
    <property type="evidence" value="ECO:0007669"/>
    <property type="project" value="UniProtKB-ARBA"/>
</dbReference>
<evidence type="ECO:0000313" key="14">
    <source>
        <dbReference type="Proteomes" id="UP001153365"/>
    </source>
</evidence>
<evidence type="ECO:0000256" key="4">
    <source>
        <dbReference type="ARBA" id="ARBA00008593"/>
    </source>
</evidence>
<dbReference type="GO" id="GO:1990817">
    <property type="term" value="F:poly(A) RNA polymerase activity"/>
    <property type="evidence" value="ECO:0007669"/>
    <property type="project" value="UniProtKB-EC"/>
</dbReference>
<feature type="compositionally biased region" description="Low complexity" evidence="10">
    <location>
        <begin position="329"/>
        <end position="343"/>
    </location>
</feature>
<proteinExistence type="inferred from homology"/>
<feature type="compositionally biased region" description="Low complexity" evidence="10">
    <location>
        <begin position="106"/>
        <end position="137"/>
    </location>
</feature>
<accession>A0AAV0AST0</accession>
<feature type="region of interest" description="Disordered" evidence="10">
    <location>
        <begin position="316"/>
        <end position="359"/>
    </location>
</feature>
<dbReference type="GO" id="GO:0005737">
    <property type="term" value="C:cytoplasm"/>
    <property type="evidence" value="ECO:0007669"/>
    <property type="project" value="UniProtKB-SubCell"/>
</dbReference>
<feature type="region of interest" description="Disordered" evidence="10">
    <location>
        <begin position="1056"/>
        <end position="1088"/>
    </location>
</feature>
<dbReference type="InterPro" id="IPR002058">
    <property type="entry name" value="PAP_assoc"/>
</dbReference>
<feature type="compositionally biased region" description="Low complexity" evidence="10">
    <location>
        <begin position="1197"/>
        <end position="1212"/>
    </location>
</feature>
<evidence type="ECO:0000259" key="12">
    <source>
        <dbReference type="Pfam" id="PF22600"/>
    </source>
</evidence>
<feature type="domain" description="Poly(A) RNA polymerase mitochondrial-like central palm" evidence="12">
    <location>
        <begin position="252"/>
        <end position="426"/>
    </location>
</feature>
<feature type="region of interest" description="Disordered" evidence="10">
    <location>
        <begin position="642"/>
        <end position="672"/>
    </location>
</feature>
<evidence type="ECO:0000256" key="2">
    <source>
        <dbReference type="ARBA" id="ARBA00001946"/>
    </source>
</evidence>
<name>A0AAV0AST0_PHAPC</name>
<evidence type="ECO:0000256" key="3">
    <source>
        <dbReference type="ARBA" id="ARBA00004496"/>
    </source>
</evidence>
<comment type="cofactor">
    <cofactor evidence="2">
        <name>Mg(2+)</name>
        <dbReference type="ChEBI" id="CHEBI:18420"/>
    </cofactor>
</comment>
<keyword evidence="9" id="KW-0460">Magnesium</keyword>
<dbReference type="Gene3D" id="3.30.460.10">
    <property type="entry name" value="Beta Polymerase, domain 2"/>
    <property type="match status" value="1"/>
</dbReference>
<feature type="compositionally biased region" description="Polar residues" evidence="10">
    <location>
        <begin position="911"/>
        <end position="930"/>
    </location>
</feature>
<dbReference type="Proteomes" id="UP001153365">
    <property type="component" value="Unassembled WGS sequence"/>
</dbReference>
<feature type="compositionally biased region" description="Basic and acidic residues" evidence="10">
    <location>
        <begin position="316"/>
        <end position="326"/>
    </location>
</feature>
<evidence type="ECO:0000256" key="1">
    <source>
        <dbReference type="ARBA" id="ARBA00001936"/>
    </source>
</evidence>
<gene>
    <name evidence="13" type="ORF">PPACK8108_LOCUS6465</name>
</gene>
<feature type="compositionally biased region" description="Polar residues" evidence="10">
    <location>
        <begin position="1148"/>
        <end position="1160"/>
    </location>
</feature>
<feature type="compositionally biased region" description="Low complexity" evidence="10">
    <location>
        <begin position="14"/>
        <end position="75"/>
    </location>
</feature>
<dbReference type="Pfam" id="PF22600">
    <property type="entry name" value="MTPAP-like_central"/>
    <property type="match status" value="1"/>
</dbReference>
<feature type="region of interest" description="Disordered" evidence="10">
    <location>
        <begin position="729"/>
        <end position="753"/>
    </location>
</feature>
<evidence type="ECO:0000256" key="8">
    <source>
        <dbReference type="ARBA" id="ARBA00022723"/>
    </source>
</evidence>
<evidence type="ECO:0000313" key="13">
    <source>
        <dbReference type="EMBL" id="CAH7671665.1"/>
    </source>
</evidence>
<feature type="compositionally biased region" description="Polar residues" evidence="10">
    <location>
        <begin position="781"/>
        <end position="810"/>
    </location>
</feature>
<keyword evidence="8" id="KW-0479">Metal-binding</keyword>